<protein>
    <recommendedName>
        <fullName evidence="3">Chorismate lyase</fullName>
    </recommendedName>
</protein>
<keyword evidence="2" id="KW-1185">Reference proteome</keyword>
<dbReference type="SUPFAM" id="SSF64288">
    <property type="entry name" value="Chorismate lyase-like"/>
    <property type="match status" value="1"/>
</dbReference>
<reference evidence="1 2" key="1">
    <citation type="submission" date="2018-05" db="EMBL/GenBank/DDBJ databases">
        <title>Description of Sphingomonas pokkalii sp nov, isolated from the rhizosphere of saline tolerant pokkali rice and its draft genome analysis.</title>
        <authorList>
            <person name="Menon R."/>
            <person name="Kumari S."/>
            <person name="Rameshkumar N."/>
        </authorList>
    </citation>
    <scope>NUCLEOTIDE SEQUENCE [LARGE SCALE GENOMIC DNA]</scope>
    <source>
        <strain evidence="1 2">L3B27</strain>
    </source>
</reference>
<dbReference type="OrthoDB" id="7862147at2"/>
<dbReference type="AlphaFoldDB" id="A0A2U0SE42"/>
<dbReference type="InterPro" id="IPR028978">
    <property type="entry name" value="Chorismate_lyase_/UTRA_dom_sf"/>
</dbReference>
<evidence type="ECO:0000313" key="2">
    <source>
        <dbReference type="Proteomes" id="UP000245890"/>
    </source>
</evidence>
<dbReference type="EMBL" id="QENQ01000001">
    <property type="protein sequence ID" value="PVX29581.1"/>
    <property type="molecule type" value="Genomic_DNA"/>
</dbReference>
<evidence type="ECO:0000313" key="1">
    <source>
        <dbReference type="EMBL" id="PVX29581.1"/>
    </source>
</evidence>
<comment type="caution">
    <text evidence="1">The sequence shown here is derived from an EMBL/GenBank/DDBJ whole genome shotgun (WGS) entry which is preliminary data.</text>
</comment>
<sequence>MLTVAVAVATDDAAALSRDLLASPTATAVLERRCGGPIRAHVDRAAHKDLTPEQRTRLGVGPDERVLYRSVVLRCAGVAFSVAENWYVPARLTPEMNAALEQGDTPFGAVIRPLKPHRKPLEQVLAGVAPYVLRHRALVLDGEGRALAEVVENYTPAVLR</sequence>
<accession>A0A2U0SE42</accession>
<evidence type="ECO:0008006" key="3">
    <source>
        <dbReference type="Google" id="ProtNLM"/>
    </source>
</evidence>
<organism evidence="1 2">
    <name type="scientific">Sphingomonas pokkalii</name>
    <dbReference type="NCBI Taxonomy" id="2175090"/>
    <lineage>
        <taxon>Bacteria</taxon>
        <taxon>Pseudomonadati</taxon>
        <taxon>Pseudomonadota</taxon>
        <taxon>Alphaproteobacteria</taxon>
        <taxon>Sphingomonadales</taxon>
        <taxon>Sphingomonadaceae</taxon>
        <taxon>Sphingomonas</taxon>
    </lineage>
</organism>
<name>A0A2U0SE42_9SPHN</name>
<gene>
    <name evidence="1" type="ORF">DD559_09825</name>
</gene>
<dbReference type="Proteomes" id="UP000245890">
    <property type="component" value="Unassembled WGS sequence"/>
</dbReference>
<proteinExistence type="predicted"/>
<dbReference type="Gene3D" id="3.40.1410.10">
    <property type="entry name" value="Chorismate lyase-like"/>
    <property type="match status" value="1"/>
</dbReference>
<dbReference type="RefSeq" id="WP_116469016.1">
    <property type="nucleotide sequence ID" value="NZ_QENQ01000001.1"/>
</dbReference>